<dbReference type="InterPro" id="IPR029526">
    <property type="entry name" value="PGBD"/>
</dbReference>
<proteinExistence type="predicted"/>
<feature type="non-terminal residue" evidence="2">
    <location>
        <position position="1"/>
    </location>
</feature>
<keyword evidence="3" id="KW-1185">Reference proteome</keyword>
<sequence length="101" mass="11730">MTPGLTEGALCQLGGSGGEFDIFNLIFDDIFWNNIVTETNQYADQIRENPHRTREIDDAWFPVDSTEMKRYFALTIIMSQVKKPRIQMNWSKRAVIETPIF</sequence>
<accession>A0ABP1NAU9</accession>
<organism evidence="2 3">
    <name type="scientific">Xylocopa violacea</name>
    <name type="common">Violet carpenter bee</name>
    <name type="synonym">Apis violacea</name>
    <dbReference type="NCBI Taxonomy" id="135666"/>
    <lineage>
        <taxon>Eukaryota</taxon>
        <taxon>Metazoa</taxon>
        <taxon>Ecdysozoa</taxon>
        <taxon>Arthropoda</taxon>
        <taxon>Hexapoda</taxon>
        <taxon>Insecta</taxon>
        <taxon>Pterygota</taxon>
        <taxon>Neoptera</taxon>
        <taxon>Endopterygota</taxon>
        <taxon>Hymenoptera</taxon>
        <taxon>Apocrita</taxon>
        <taxon>Aculeata</taxon>
        <taxon>Apoidea</taxon>
        <taxon>Anthophila</taxon>
        <taxon>Apidae</taxon>
        <taxon>Xylocopa</taxon>
        <taxon>Xylocopa</taxon>
    </lineage>
</organism>
<evidence type="ECO:0000313" key="3">
    <source>
        <dbReference type="Proteomes" id="UP001642520"/>
    </source>
</evidence>
<dbReference type="Proteomes" id="UP001642520">
    <property type="component" value="Unassembled WGS sequence"/>
</dbReference>
<reference evidence="2 3" key="1">
    <citation type="submission" date="2024-08" db="EMBL/GenBank/DDBJ databases">
        <authorList>
            <person name="Will J Nash"/>
            <person name="Angela Man"/>
            <person name="Seanna McTaggart"/>
            <person name="Kendall Baker"/>
            <person name="Tom Barker"/>
            <person name="Leah Catchpole"/>
            <person name="Alex Durrant"/>
            <person name="Karim Gharbi"/>
            <person name="Naomi Irish"/>
            <person name="Gemy Kaithakottil"/>
            <person name="Debby Ku"/>
            <person name="Aaliyah Providence"/>
            <person name="Felix Shaw"/>
            <person name="David Swarbreck"/>
            <person name="Chris Watkins"/>
            <person name="Ann M. McCartney"/>
            <person name="Giulio Formenti"/>
            <person name="Alice Mouton"/>
            <person name="Noel Vella"/>
            <person name="Bjorn M von Reumont"/>
            <person name="Adriana Vella"/>
            <person name="Wilfried Haerty"/>
        </authorList>
    </citation>
    <scope>NUCLEOTIDE SEQUENCE [LARGE SCALE GENOMIC DNA]</scope>
</reference>
<name>A0ABP1NAU9_XYLVO</name>
<dbReference type="PANTHER" id="PTHR46599:SF3">
    <property type="entry name" value="PIGGYBAC TRANSPOSABLE ELEMENT-DERIVED PROTEIN 4"/>
    <property type="match status" value="1"/>
</dbReference>
<comment type="caution">
    <text evidence="2">The sequence shown here is derived from an EMBL/GenBank/DDBJ whole genome shotgun (WGS) entry which is preliminary data.</text>
</comment>
<evidence type="ECO:0000313" key="2">
    <source>
        <dbReference type="EMBL" id="CAL7937386.1"/>
    </source>
</evidence>
<dbReference type="PANTHER" id="PTHR46599">
    <property type="entry name" value="PIGGYBAC TRANSPOSABLE ELEMENT-DERIVED PROTEIN 4"/>
    <property type="match status" value="1"/>
</dbReference>
<feature type="non-terminal residue" evidence="2">
    <location>
        <position position="101"/>
    </location>
</feature>
<dbReference type="EMBL" id="CAXAJV020001288">
    <property type="protein sequence ID" value="CAL7937386.1"/>
    <property type="molecule type" value="Genomic_DNA"/>
</dbReference>
<protein>
    <recommendedName>
        <fullName evidence="1">PiggyBac transposable element-derived protein domain-containing protein</fullName>
    </recommendedName>
</protein>
<feature type="domain" description="PiggyBac transposable element-derived protein" evidence="1">
    <location>
        <begin position="21"/>
        <end position="99"/>
    </location>
</feature>
<gene>
    <name evidence="2" type="ORF">XYLVIOL_LOCUS2670</name>
</gene>
<evidence type="ECO:0000259" key="1">
    <source>
        <dbReference type="Pfam" id="PF13843"/>
    </source>
</evidence>
<dbReference type="Pfam" id="PF13843">
    <property type="entry name" value="DDE_Tnp_1_7"/>
    <property type="match status" value="1"/>
</dbReference>